<dbReference type="GO" id="GO:0044281">
    <property type="term" value="P:small molecule metabolic process"/>
    <property type="evidence" value="ECO:0007669"/>
    <property type="project" value="UniProtKB-ARBA"/>
</dbReference>
<evidence type="ECO:0000256" key="3">
    <source>
        <dbReference type="SAM" id="MobiDB-lite"/>
    </source>
</evidence>
<feature type="region of interest" description="Disordered" evidence="3">
    <location>
        <begin position="48"/>
        <end position="155"/>
    </location>
</feature>
<dbReference type="InterPro" id="IPR036526">
    <property type="entry name" value="C-N_Hydrolase_sf"/>
</dbReference>
<evidence type="ECO:0000256" key="1">
    <source>
        <dbReference type="ARBA" id="ARBA00010211"/>
    </source>
</evidence>
<organism evidence="5 6">
    <name type="scientific">Leucobacter chromiisoli</name>
    <dbReference type="NCBI Taxonomy" id="2796471"/>
    <lineage>
        <taxon>Bacteria</taxon>
        <taxon>Bacillati</taxon>
        <taxon>Actinomycetota</taxon>
        <taxon>Actinomycetes</taxon>
        <taxon>Micrococcales</taxon>
        <taxon>Microbacteriaceae</taxon>
        <taxon>Leucobacter</taxon>
    </lineage>
</organism>
<keyword evidence="5" id="KW-0378">Hydrolase</keyword>
<evidence type="ECO:0000313" key="5">
    <source>
        <dbReference type="EMBL" id="MBK0420426.1"/>
    </source>
</evidence>
<feature type="compositionally biased region" description="Basic and acidic residues" evidence="3">
    <location>
        <begin position="116"/>
        <end position="154"/>
    </location>
</feature>
<dbReference type="PROSITE" id="PS01227">
    <property type="entry name" value="UPF0012"/>
    <property type="match status" value="1"/>
</dbReference>
<gene>
    <name evidence="5" type="ORF">JD276_15460</name>
</gene>
<dbReference type="Pfam" id="PF01557">
    <property type="entry name" value="FAA_hydrolase"/>
    <property type="match status" value="1"/>
</dbReference>
<dbReference type="PANTHER" id="PTHR42796">
    <property type="entry name" value="FUMARYLACETOACETATE HYDROLASE DOMAIN-CONTAINING PROTEIN 2A-RELATED"/>
    <property type="match status" value="1"/>
</dbReference>
<comment type="caution">
    <text evidence="5">The sequence shown here is derived from an EMBL/GenBank/DDBJ whole genome shotgun (WGS) entry which is preliminary data.</text>
</comment>
<keyword evidence="2" id="KW-0479">Metal-binding</keyword>
<name>A0A934UWD7_9MICO</name>
<dbReference type="GO" id="GO:0016787">
    <property type="term" value="F:hydrolase activity"/>
    <property type="evidence" value="ECO:0007669"/>
    <property type="project" value="UniProtKB-KW"/>
</dbReference>
<dbReference type="EMBL" id="JAEHOH010000030">
    <property type="protein sequence ID" value="MBK0420426.1"/>
    <property type="molecule type" value="Genomic_DNA"/>
</dbReference>
<proteinExistence type="inferred from homology"/>
<comment type="similarity">
    <text evidence="1">Belongs to the FAH family.</text>
</comment>
<dbReference type="AlphaFoldDB" id="A0A934UWD7"/>
<dbReference type="Proteomes" id="UP000608530">
    <property type="component" value="Unassembled WGS sequence"/>
</dbReference>
<reference evidence="5" key="1">
    <citation type="submission" date="2020-12" db="EMBL/GenBank/DDBJ databases">
        <title>Leucobacter sp. CAS1, isolated from Chromium sludge.</title>
        <authorList>
            <person name="Xu Z."/>
        </authorList>
    </citation>
    <scope>NUCLEOTIDE SEQUENCE</scope>
    <source>
        <strain evidence="5">CSA1</strain>
    </source>
</reference>
<dbReference type="SUPFAM" id="SSF56529">
    <property type="entry name" value="FAH"/>
    <property type="match status" value="1"/>
</dbReference>
<dbReference type="Gene3D" id="3.60.110.10">
    <property type="entry name" value="Carbon-nitrogen hydrolase"/>
    <property type="match status" value="1"/>
</dbReference>
<sequence>MNGVTVGAATCYDIRFPEMSRFLVDHGAEVIVLPTSWASADEGGALGDAAARSCDREHDLPRRQQPEWPGPSRREHDRRPHGCCGGFARRTGRGSGCRQRQHRANHNDSTLEPEPAEPKVHRASAEERSERRQSRIERRALSDEHRTTDTERRTPNVGAPLKVYVQDGRAVLLGADEVIDIHERSGGAFSSDIAGIYPRWDEFVQWAEPFGSGELDMETLPKNELDAISPAPRQVLAVGLNYVDHAAESGFSVPEYPIVFTKFQSSITKPFDDLELTSGSVDWEVELVVVIGSGGRNISAENAWDHIAGLTIGQDYSDRDAQFRGQPAQFSLGKSFEGFAPIGPVLVTPDEFLAQSDCVIECEVDGETVQSAPIADIVFDIPDLIAKMSAVVELLPGDVLFTGTPPGVGFGQVPPRYLRSGERVRSSITGLGYMEQACR</sequence>
<evidence type="ECO:0000256" key="2">
    <source>
        <dbReference type="ARBA" id="ARBA00022723"/>
    </source>
</evidence>
<dbReference type="InterPro" id="IPR011234">
    <property type="entry name" value="Fumarylacetoacetase-like_C"/>
</dbReference>
<protein>
    <submittedName>
        <fullName evidence="5">Fumarylacetoacetate hydrolase family protein</fullName>
    </submittedName>
</protein>
<accession>A0A934UWD7</accession>
<evidence type="ECO:0000313" key="6">
    <source>
        <dbReference type="Proteomes" id="UP000608530"/>
    </source>
</evidence>
<dbReference type="Gene3D" id="3.90.850.10">
    <property type="entry name" value="Fumarylacetoacetase-like, C-terminal domain"/>
    <property type="match status" value="1"/>
</dbReference>
<dbReference type="PANTHER" id="PTHR42796:SF4">
    <property type="entry name" value="FUMARYLACETOACETATE HYDROLASE DOMAIN-CONTAINING PROTEIN 2A"/>
    <property type="match status" value="1"/>
</dbReference>
<feature type="domain" description="Fumarylacetoacetase-like C-terminal" evidence="4">
    <location>
        <begin position="235"/>
        <end position="436"/>
    </location>
</feature>
<dbReference type="SUPFAM" id="SSF56317">
    <property type="entry name" value="Carbon-nitrogen hydrolase"/>
    <property type="match status" value="1"/>
</dbReference>
<dbReference type="InterPro" id="IPR051121">
    <property type="entry name" value="FAH"/>
</dbReference>
<dbReference type="InterPro" id="IPR001110">
    <property type="entry name" value="UPF0012_CS"/>
</dbReference>
<feature type="compositionally biased region" description="Basic and acidic residues" evidence="3">
    <location>
        <begin position="53"/>
        <end position="65"/>
    </location>
</feature>
<evidence type="ECO:0000259" key="4">
    <source>
        <dbReference type="Pfam" id="PF01557"/>
    </source>
</evidence>
<dbReference type="InterPro" id="IPR036663">
    <property type="entry name" value="Fumarylacetoacetase_C_sf"/>
</dbReference>
<keyword evidence="6" id="KW-1185">Reference proteome</keyword>
<dbReference type="GO" id="GO:0046872">
    <property type="term" value="F:metal ion binding"/>
    <property type="evidence" value="ECO:0007669"/>
    <property type="project" value="UniProtKB-KW"/>
</dbReference>